<reference evidence="1" key="1">
    <citation type="submission" date="2013-04" db="EMBL/GenBank/DDBJ databases">
        <title>Comparative Genomics of Relapsing Fever Spirochetes.</title>
        <authorList>
            <person name="Schwan T.G."/>
            <person name="Raffel S.J."/>
            <person name="Porcella S.F."/>
            <person name="Martens C.A."/>
            <person name="Bruno D.P."/>
            <person name="Ricklefs S.M."/>
            <person name="Barbian K.B."/>
        </authorList>
    </citation>
    <scope>NUCLEOTIDE SEQUENCE [LARGE SCALE GENOMIC DNA]</scope>
    <source>
        <strain evidence="1">Co53</strain>
    </source>
</reference>
<name>W5SV30_9SPIR</name>
<sequence length="215" mass="25655">MLLSNNELKNKVGWKGHNYRLKDIIKFFNAVQKSHIKLNQEEKTLKNLIIINKLAYIENNIMKIKDKSSNVAFATYSEDEIISKITQMTIFMHEILHMHFFINENFNKAITNFWNKNILSKDKKSWLKFLDNKGYDIKFKYLVINEFYTYTTQIPKEDIASYLTNTKYFSELGLKRYEKWAIKLEELLWKTTGLIAGELLILFKDKIIKSQNNIY</sequence>
<dbReference type="HOGENOM" id="CLU_1281124_0_0_12"/>
<proteinExistence type="predicted"/>
<dbReference type="EMBL" id="CP005745">
    <property type="protein sequence ID" value="AHH10717.1"/>
    <property type="molecule type" value="Genomic_DNA"/>
</dbReference>
<evidence type="ECO:0000313" key="2">
    <source>
        <dbReference type="Proteomes" id="UP000019330"/>
    </source>
</evidence>
<protein>
    <submittedName>
        <fullName evidence="1">Uncharacterized protein</fullName>
    </submittedName>
</protein>
<gene>
    <name evidence="1" type="ORF">BCO_0061700</name>
</gene>
<accession>W5SV30</accession>
<dbReference type="Proteomes" id="UP000019330">
    <property type="component" value="Chromosome"/>
</dbReference>
<organism evidence="1 2">
    <name type="scientific">Borrelia coriaceae ATCC 43381</name>
    <dbReference type="NCBI Taxonomy" id="1408429"/>
    <lineage>
        <taxon>Bacteria</taxon>
        <taxon>Pseudomonadati</taxon>
        <taxon>Spirochaetota</taxon>
        <taxon>Spirochaetia</taxon>
        <taxon>Spirochaetales</taxon>
        <taxon>Borreliaceae</taxon>
        <taxon>Borrelia</taxon>
    </lineage>
</organism>
<keyword evidence="2" id="KW-1185">Reference proteome</keyword>
<dbReference type="PATRIC" id="fig|1313292.3.peg.569"/>
<evidence type="ECO:0000313" key="1">
    <source>
        <dbReference type="EMBL" id="AHH10717.1"/>
    </source>
</evidence>
<dbReference type="AlphaFoldDB" id="W5SV30"/>
<dbReference type="RefSeq" id="WP_241766544.1">
    <property type="nucleotide sequence ID" value="NZ_CP005745.1"/>
</dbReference>